<dbReference type="InterPro" id="IPR018247">
    <property type="entry name" value="EF_Hand_1_Ca_BS"/>
</dbReference>
<keyword evidence="3" id="KW-1185">Reference proteome</keyword>
<dbReference type="AlphaFoldDB" id="A0A812KJL9"/>
<gene>
    <name evidence="2" type="ORF">SPIL2461_LOCUS3394</name>
</gene>
<keyword evidence="1" id="KW-1133">Transmembrane helix</keyword>
<comment type="caution">
    <text evidence="2">The sequence shown here is derived from an EMBL/GenBank/DDBJ whole genome shotgun (WGS) entry which is preliminary data.</text>
</comment>
<keyword evidence="1" id="KW-0472">Membrane</keyword>
<dbReference type="PROSITE" id="PS00018">
    <property type="entry name" value="EF_HAND_1"/>
    <property type="match status" value="1"/>
</dbReference>
<keyword evidence="1" id="KW-0812">Transmembrane</keyword>
<dbReference type="Proteomes" id="UP000649617">
    <property type="component" value="Unassembled WGS sequence"/>
</dbReference>
<evidence type="ECO:0000313" key="2">
    <source>
        <dbReference type="EMBL" id="CAE7229259.1"/>
    </source>
</evidence>
<organism evidence="2 3">
    <name type="scientific">Symbiodinium pilosum</name>
    <name type="common">Dinoflagellate</name>
    <dbReference type="NCBI Taxonomy" id="2952"/>
    <lineage>
        <taxon>Eukaryota</taxon>
        <taxon>Sar</taxon>
        <taxon>Alveolata</taxon>
        <taxon>Dinophyceae</taxon>
        <taxon>Suessiales</taxon>
        <taxon>Symbiodiniaceae</taxon>
        <taxon>Symbiodinium</taxon>
    </lineage>
</organism>
<evidence type="ECO:0000256" key="1">
    <source>
        <dbReference type="SAM" id="Phobius"/>
    </source>
</evidence>
<evidence type="ECO:0000313" key="3">
    <source>
        <dbReference type="Proteomes" id="UP000649617"/>
    </source>
</evidence>
<dbReference type="OrthoDB" id="415460at2759"/>
<dbReference type="EMBL" id="CAJNIZ010004129">
    <property type="protein sequence ID" value="CAE7229259.1"/>
    <property type="molecule type" value="Genomic_DNA"/>
</dbReference>
<accession>A0A812KJL9</accession>
<protein>
    <recommendedName>
        <fullName evidence="4">EF-hand domain-containing protein</fullName>
    </recommendedName>
</protein>
<evidence type="ECO:0008006" key="4">
    <source>
        <dbReference type="Google" id="ProtNLM"/>
    </source>
</evidence>
<sequence>MQMDRQADEFSADEYDVDGSGAVGWYEFVTVWRKADVSVKLSLPERIFVLMEEPTSSLVGVIVSALLNVLIFLSCVAQLQVDLQALF</sequence>
<name>A0A812KJL9_SYMPI</name>
<reference evidence="2" key="1">
    <citation type="submission" date="2021-02" db="EMBL/GenBank/DDBJ databases">
        <authorList>
            <person name="Dougan E. K."/>
            <person name="Rhodes N."/>
            <person name="Thang M."/>
            <person name="Chan C."/>
        </authorList>
    </citation>
    <scope>NUCLEOTIDE SEQUENCE</scope>
</reference>
<proteinExistence type="predicted"/>
<feature type="transmembrane region" description="Helical" evidence="1">
    <location>
        <begin position="58"/>
        <end position="79"/>
    </location>
</feature>